<keyword evidence="4 6" id="KW-1133">Transmembrane helix</keyword>
<keyword evidence="5 6" id="KW-0472">Membrane</keyword>
<proteinExistence type="inferred from homology"/>
<feature type="transmembrane region" description="Helical" evidence="6">
    <location>
        <begin position="12"/>
        <end position="44"/>
    </location>
</feature>
<dbReference type="InterPro" id="IPR002549">
    <property type="entry name" value="AI-2E-like"/>
</dbReference>
<keyword evidence="3 6" id="KW-0812">Transmembrane</keyword>
<evidence type="ECO:0000256" key="2">
    <source>
        <dbReference type="ARBA" id="ARBA00009773"/>
    </source>
</evidence>
<keyword evidence="8" id="KW-1185">Reference proteome</keyword>
<comment type="subcellular location">
    <subcellularLocation>
        <location evidence="1">Membrane</location>
        <topology evidence="1">Multi-pass membrane protein</topology>
    </subcellularLocation>
</comment>
<feature type="transmembrane region" description="Helical" evidence="6">
    <location>
        <begin position="232"/>
        <end position="250"/>
    </location>
</feature>
<evidence type="ECO:0000256" key="6">
    <source>
        <dbReference type="SAM" id="Phobius"/>
    </source>
</evidence>
<dbReference type="Proteomes" id="UP001501353">
    <property type="component" value="Unassembled WGS sequence"/>
</dbReference>
<dbReference type="Pfam" id="PF01594">
    <property type="entry name" value="AI-2E_transport"/>
    <property type="match status" value="1"/>
</dbReference>
<dbReference type="RefSeq" id="WP_344764063.1">
    <property type="nucleotide sequence ID" value="NZ_BAAAZE010000011.1"/>
</dbReference>
<evidence type="ECO:0000313" key="8">
    <source>
        <dbReference type="Proteomes" id="UP001501353"/>
    </source>
</evidence>
<feature type="transmembrane region" description="Helical" evidence="6">
    <location>
        <begin position="152"/>
        <end position="169"/>
    </location>
</feature>
<feature type="transmembrane region" description="Helical" evidence="6">
    <location>
        <begin position="256"/>
        <end position="277"/>
    </location>
</feature>
<comment type="caution">
    <text evidence="7">The sequence shown here is derived from an EMBL/GenBank/DDBJ whole genome shotgun (WGS) entry which is preliminary data.</text>
</comment>
<gene>
    <name evidence="7" type="ORF">GCM10022212_28300</name>
</gene>
<sequence length="336" mass="36896">MRDLNKQNLITISSYVISVVVLLIILLKGLLAALFSGLLVYSLVHLMTPLLGKRISNTRARMVAVSGIGMLTVLMLCLITWGSITFFKSDAGSLPVLLQKMADLIEKSRDQIPQWLSDYLPESADALRMMITGWLRTHALEAKLIGQEAGRTLAHILVGMIIGAMAALYDSTPQTYKPLASALRERVRNLGDAFRCIVFAQVRIAAINAILISIYLLFILPLLGIQLPLSKSLIALTFFAGLLPVVGNLISNTLLVVIGLAHSLHTAIGSLVFMILIHKFEYFLNAKIIGRHIDARSWELLVAILMMEAVFGIPGIIAAPVLYAYVKRELREVGLV</sequence>
<evidence type="ECO:0000256" key="5">
    <source>
        <dbReference type="ARBA" id="ARBA00023136"/>
    </source>
</evidence>
<feature type="transmembrane region" description="Helical" evidence="6">
    <location>
        <begin position="64"/>
        <end position="87"/>
    </location>
</feature>
<feature type="transmembrane region" description="Helical" evidence="6">
    <location>
        <begin position="298"/>
        <end position="326"/>
    </location>
</feature>
<dbReference type="EMBL" id="BAAAZE010000011">
    <property type="protein sequence ID" value="GAA4028466.1"/>
    <property type="molecule type" value="Genomic_DNA"/>
</dbReference>
<protein>
    <submittedName>
        <fullName evidence="7">Membrane protein</fullName>
    </submittedName>
</protein>
<name>A0ABP7TMJ8_9BURK</name>
<evidence type="ECO:0000256" key="4">
    <source>
        <dbReference type="ARBA" id="ARBA00022989"/>
    </source>
</evidence>
<evidence type="ECO:0000313" key="7">
    <source>
        <dbReference type="EMBL" id="GAA4028466.1"/>
    </source>
</evidence>
<comment type="similarity">
    <text evidence="2">Belongs to the autoinducer-2 exporter (AI-2E) (TC 2.A.86) family.</text>
</comment>
<reference evidence="8" key="1">
    <citation type="journal article" date="2019" name="Int. J. Syst. Evol. Microbiol.">
        <title>The Global Catalogue of Microorganisms (GCM) 10K type strain sequencing project: providing services to taxonomists for standard genome sequencing and annotation.</title>
        <authorList>
            <consortium name="The Broad Institute Genomics Platform"/>
            <consortium name="The Broad Institute Genome Sequencing Center for Infectious Disease"/>
            <person name="Wu L."/>
            <person name="Ma J."/>
        </authorList>
    </citation>
    <scope>NUCLEOTIDE SEQUENCE [LARGE SCALE GENOMIC DNA]</scope>
    <source>
        <strain evidence="8">JCM 16673</strain>
    </source>
</reference>
<evidence type="ECO:0000256" key="1">
    <source>
        <dbReference type="ARBA" id="ARBA00004141"/>
    </source>
</evidence>
<organism evidence="7 8">
    <name type="scientific">Actimicrobium antarcticum</name>
    <dbReference type="NCBI Taxonomy" id="1051899"/>
    <lineage>
        <taxon>Bacteria</taxon>
        <taxon>Pseudomonadati</taxon>
        <taxon>Pseudomonadota</taxon>
        <taxon>Betaproteobacteria</taxon>
        <taxon>Burkholderiales</taxon>
        <taxon>Oxalobacteraceae</taxon>
        <taxon>Actimicrobium</taxon>
    </lineage>
</organism>
<feature type="transmembrane region" description="Helical" evidence="6">
    <location>
        <begin position="204"/>
        <end position="225"/>
    </location>
</feature>
<evidence type="ECO:0000256" key="3">
    <source>
        <dbReference type="ARBA" id="ARBA00022692"/>
    </source>
</evidence>
<accession>A0ABP7TMJ8</accession>